<evidence type="ECO:0000313" key="3">
    <source>
        <dbReference type="Proteomes" id="UP000294737"/>
    </source>
</evidence>
<sequence>MSLEETKSSIIPCLRYRDAPAAIEWLCTNFGFEKHAIYPNPDGSIAHAQLTLGSGMIMIGSVGSEGEWGKFIKQPDQIGGAETQSSYLVVKDADAVYERVKAAGAKIVIDIKFEDYGGRGFSCLDLEGRLWSIGTYDPW</sequence>
<dbReference type="InterPro" id="IPR004360">
    <property type="entry name" value="Glyas_Fos-R_dOase_dom"/>
</dbReference>
<dbReference type="EMBL" id="SNWF01000004">
    <property type="protein sequence ID" value="TDN93623.1"/>
    <property type="molecule type" value="Genomic_DNA"/>
</dbReference>
<proteinExistence type="predicted"/>
<gene>
    <name evidence="2" type="ORF">EV677_0153</name>
</gene>
<dbReference type="InterPro" id="IPR037523">
    <property type="entry name" value="VOC_core"/>
</dbReference>
<accession>A0A4R6GFL5</accession>
<dbReference type="InterPro" id="IPR029068">
    <property type="entry name" value="Glyas_Bleomycin-R_OHBP_Dase"/>
</dbReference>
<dbReference type="Proteomes" id="UP000294737">
    <property type="component" value="Unassembled WGS sequence"/>
</dbReference>
<dbReference type="Gene3D" id="3.30.720.110">
    <property type="match status" value="1"/>
</dbReference>
<comment type="caution">
    <text evidence="2">The sequence shown here is derived from an EMBL/GenBank/DDBJ whole genome shotgun (WGS) entry which is preliminary data.</text>
</comment>
<dbReference type="PANTHER" id="PTHR34109">
    <property type="entry name" value="BNAUNNG04460D PROTEIN-RELATED"/>
    <property type="match status" value="1"/>
</dbReference>
<dbReference type="PANTHER" id="PTHR34109:SF1">
    <property type="entry name" value="VOC DOMAIN-CONTAINING PROTEIN"/>
    <property type="match status" value="1"/>
</dbReference>
<dbReference type="PROSITE" id="PS51819">
    <property type="entry name" value="VOC"/>
    <property type="match status" value="1"/>
</dbReference>
<name>A0A4R6GFL5_9BURK</name>
<reference evidence="2 3" key="1">
    <citation type="submission" date="2019-03" db="EMBL/GenBank/DDBJ databases">
        <title>Genomic Encyclopedia of Type Strains, Phase IV (KMG-IV): sequencing the most valuable type-strain genomes for metagenomic binning, comparative biology and taxonomic classification.</title>
        <authorList>
            <person name="Goeker M."/>
        </authorList>
    </citation>
    <scope>NUCLEOTIDE SEQUENCE [LARGE SCALE GENOMIC DNA]</scope>
    <source>
        <strain evidence="2 3">DSM 18555</strain>
    </source>
</reference>
<dbReference type="RefSeq" id="WP_181666398.1">
    <property type="nucleotide sequence ID" value="NZ_PTLZ01000001.1"/>
</dbReference>
<evidence type="ECO:0000313" key="2">
    <source>
        <dbReference type="EMBL" id="TDN93623.1"/>
    </source>
</evidence>
<organism evidence="2 3">
    <name type="scientific">Herminiimonas fonticola</name>
    <dbReference type="NCBI Taxonomy" id="303380"/>
    <lineage>
        <taxon>Bacteria</taxon>
        <taxon>Pseudomonadati</taxon>
        <taxon>Pseudomonadota</taxon>
        <taxon>Betaproteobacteria</taxon>
        <taxon>Burkholderiales</taxon>
        <taxon>Oxalobacteraceae</taxon>
        <taxon>Herminiimonas</taxon>
    </lineage>
</organism>
<dbReference type="Pfam" id="PF00903">
    <property type="entry name" value="Glyoxalase"/>
    <property type="match status" value="1"/>
</dbReference>
<keyword evidence="3" id="KW-1185">Reference proteome</keyword>
<protein>
    <submittedName>
        <fullName evidence="2">Putative glyoxalase superfamily protein PhnB</fullName>
    </submittedName>
</protein>
<evidence type="ECO:0000259" key="1">
    <source>
        <dbReference type="PROSITE" id="PS51819"/>
    </source>
</evidence>
<dbReference type="AlphaFoldDB" id="A0A4R6GFL5"/>
<dbReference type="CDD" id="cd08355">
    <property type="entry name" value="TioX_like"/>
    <property type="match status" value="1"/>
</dbReference>
<dbReference type="Gene3D" id="3.30.720.120">
    <property type="match status" value="1"/>
</dbReference>
<feature type="domain" description="VOC" evidence="1">
    <location>
        <begin position="7"/>
        <end position="136"/>
    </location>
</feature>
<dbReference type="SUPFAM" id="SSF54593">
    <property type="entry name" value="Glyoxalase/Bleomycin resistance protein/Dihydroxybiphenyl dioxygenase"/>
    <property type="match status" value="1"/>
</dbReference>